<dbReference type="GeneID" id="87959337"/>
<feature type="region of interest" description="Disordered" evidence="6">
    <location>
        <begin position="131"/>
        <end position="163"/>
    </location>
</feature>
<feature type="compositionally biased region" description="Low complexity" evidence="6">
    <location>
        <begin position="588"/>
        <end position="598"/>
    </location>
</feature>
<gene>
    <name evidence="8" type="ORF">IL334_007207</name>
</gene>
<evidence type="ECO:0000256" key="3">
    <source>
        <dbReference type="ARBA" id="ARBA00022989"/>
    </source>
</evidence>
<feature type="transmembrane region" description="Helical" evidence="7">
    <location>
        <begin position="400"/>
        <end position="417"/>
    </location>
</feature>
<evidence type="ECO:0000313" key="8">
    <source>
        <dbReference type="EMBL" id="WRT70212.1"/>
    </source>
</evidence>
<feature type="region of interest" description="Disordered" evidence="6">
    <location>
        <begin position="1"/>
        <end position="76"/>
    </location>
</feature>
<feature type="transmembrane region" description="Helical" evidence="7">
    <location>
        <begin position="257"/>
        <end position="278"/>
    </location>
</feature>
<evidence type="ECO:0000256" key="1">
    <source>
        <dbReference type="ARBA" id="ARBA00004141"/>
    </source>
</evidence>
<evidence type="ECO:0000256" key="6">
    <source>
        <dbReference type="SAM" id="MobiDB-lite"/>
    </source>
</evidence>
<dbReference type="PANTHER" id="PTHR43220">
    <property type="match status" value="1"/>
</dbReference>
<keyword evidence="2 7" id="KW-0812">Transmembrane</keyword>
<feature type="transmembrane region" description="Helical" evidence="7">
    <location>
        <begin position="325"/>
        <end position="348"/>
    </location>
</feature>
<accession>A0ABZ1DC10</accession>
<comment type="subcellular location">
    <subcellularLocation>
        <location evidence="1">Membrane</location>
        <topology evidence="1">Multi-pass membrane protein</topology>
    </subcellularLocation>
</comment>
<keyword evidence="9" id="KW-1185">Reference proteome</keyword>
<evidence type="ECO:0000256" key="2">
    <source>
        <dbReference type="ARBA" id="ARBA00022692"/>
    </source>
</evidence>
<dbReference type="RefSeq" id="XP_062794951.1">
    <property type="nucleotide sequence ID" value="XM_062938900.1"/>
</dbReference>
<dbReference type="PANTHER" id="PTHR43220:SF18">
    <property type="entry name" value="TRANSMEMBRANE PROTEIN 41B"/>
    <property type="match status" value="1"/>
</dbReference>
<reference evidence="8 9" key="1">
    <citation type="submission" date="2024-01" db="EMBL/GenBank/DDBJ databases">
        <title>Comparative genomics of Cryptococcus and Kwoniella reveals pathogenesis evolution and contrasting modes of karyotype evolution via chromosome fusion or intercentromeric recombination.</title>
        <authorList>
            <person name="Coelho M.A."/>
            <person name="David-Palma M."/>
            <person name="Shea T."/>
            <person name="Bowers K."/>
            <person name="McGinley-Smith S."/>
            <person name="Mohammad A.W."/>
            <person name="Gnirke A."/>
            <person name="Yurkov A.M."/>
            <person name="Nowrousian M."/>
            <person name="Sun S."/>
            <person name="Cuomo C.A."/>
            <person name="Heitman J."/>
        </authorList>
    </citation>
    <scope>NUCLEOTIDE SEQUENCE [LARGE SCALE GENOMIC DNA]</scope>
    <source>
        <strain evidence="8">CBS 11374</strain>
    </source>
</reference>
<evidence type="ECO:0000256" key="5">
    <source>
        <dbReference type="ARBA" id="ARBA00025797"/>
    </source>
</evidence>
<dbReference type="InterPro" id="IPR045014">
    <property type="entry name" value="TM41A/B"/>
</dbReference>
<feature type="compositionally biased region" description="Basic and acidic residues" evidence="6">
    <location>
        <begin position="30"/>
        <end position="45"/>
    </location>
</feature>
<feature type="compositionally biased region" description="Low complexity" evidence="6">
    <location>
        <begin position="541"/>
        <end position="565"/>
    </location>
</feature>
<evidence type="ECO:0008006" key="10">
    <source>
        <dbReference type="Google" id="ProtNLM"/>
    </source>
</evidence>
<feature type="transmembrane region" description="Helical" evidence="7">
    <location>
        <begin position="360"/>
        <end position="380"/>
    </location>
</feature>
<dbReference type="EMBL" id="CP141890">
    <property type="protein sequence ID" value="WRT70212.1"/>
    <property type="molecule type" value="Genomic_DNA"/>
</dbReference>
<feature type="transmembrane region" description="Helical" evidence="7">
    <location>
        <begin position="233"/>
        <end position="251"/>
    </location>
</feature>
<protein>
    <recommendedName>
        <fullName evidence="10">Golgi apparatus membrane protein TVP38</fullName>
    </recommendedName>
</protein>
<name>A0ABZ1DC10_9TREE</name>
<evidence type="ECO:0000256" key="7">
    <source>
        <dbReference type="SAM" id="Phobius"/>
    </source>
</evidence>
<evidence type="ECO:0000256" key="4">
    <source>
        <dbReference type="ARBA" id="ARBA00023136"/>
    </source>
</evidence>
<sequence length="639" mass="70860">MSSSSTSASTPHTSSSPPSYSSPSLSSENINHKDYPIHPSLEQRKSSTIITFTPTAESEPDLEPNPHQIRREDEGDGELEAYSAIPPHMRSNSDSNPMSRINSDTSIHSTLSQLEEGEMYTTTGNNTITVTHPTSQGENDDQPNETTSLLGNTNGINGNGPGGKKKKWYKGPYAITAIKFSILFTIFTIIVVGTFYFGLPKLDSEDKKVIKLPRNFQDLQELNALFQKYKTRYPFRILACAVVTYLFVQTFTLPGSMYISIIFGAAYGIMYGLVLSCFCDATGSLLCYTLSSLLAPPLLTMPFYRARVETWRTKIMGDPKKGKKVTWDSVFAFLLVLRIAPFPPHWVANFVAPHLGIGRFMFWCSCFIGIAPVSVIHVTIGSSLDSMTSAADFHLLSLRNILGLLAVVVAVLIPVGLKRVFKKDLGDLGEAEEVFVETSRDERQVDVPPVGGMVEGRRYHAIDSGVVLSLPSRGDGTNMGNKLIKKGKGKNTLEIIPDQDEDGDEDGDGDDDQYDEDDFDFEDDSRFEDHSRYQGESQGETSHSNSTSNADSRSSRSGDNSPSTPNWENQYQIYDPSGQINRVEFNHNHNYNQNNNNNKPYRPNTSKGYGSIQPIIPEPRERVMPSMGGWWPFTRGDVA</sequence>
<feature type="compositionally biased region" description="Low complexity" evidence="6">
    <location>
        <begin position="1"/>
        <end position="27"/>
    </location>
</feature>
<comment type="similarity">
    <text evidence="5">Belongs to the TMEM41 family.</text>
</comment>
<organism evidence="8 9">
    <name type="scientific">Kwoniella shivajii</name>
    <dbReference type="NCBI Taxonomy" id="564305"/>
    <lineage>
        <taxon>Eukaryota</taxon>
        <taxon>Fungi</taxon>
        <taxon>Dikarya</taxon>
        <taxon>Basidiomycota</taxon>
        <taxon>Agaricomycotina</taxon>
        <taxon>Tremellomycetes</taxon>
        <taxon>Tremellales</taxon>
        <taxon>Cryptococcaceae</taxon>
        <taxon>Kwoniella</taxon>
    </lineage>
</organism>
<proteinExistence type="inferred from homology"/>
<dbReference type="Proteomes" id="UP001329825">
    <property type="component" value="Chromosome 10"/>
</dbReference>
<keyword evidence="4 7" id="KW-0472">Membrane</keyword>
<feature type="region of interest" description="Disordered" evidence="6">
    <location>
        <begin position="587"/>
        <end position="608"/>
    </location>
</feature>
<feature type="compositionally biased region" description="Acidic residues" evidence="6">
    <location>
        <begin position="497"/>
        <end position="526"/>
    </location>
</feature>
<evidence type="ECO:0000313" key="9">
    <source>
        <dbReference type="Proteomes" id="UP001329825"/>
    </source>
</evidence>
<feature type="compositionally biased region" description="Polar residues" evidence="6">
    <location>
        <begin position="46"/>
        <end position="56"/>
    </location>
</feature>
<keyword evidence="3 7" id="KW-1133">Transmembrane helix</keyword>
<feature type="transmembrane region" description="Helical" evidence="7">
    <location>
        <begin position="285"/>
        <end position="305"/>
    </location>
</feature>
<feature type="region of interest" description="Disordered" evidence="6">
    <location>
        <begin position="470"/>
        <end position="571"/>
    </location>
</feature>
<feature type="transmembrane region" description="Helical" evidence="7">
    <location>
        <begin position="180"/>
        <end position="199"/>
    </location>
</feature>